<dbReference type="PANTHER" id="PTHR47053">
    <property type="entry name" value="MUREIN DD-ENDOPEPTIDASE MEPH-RELATED"/>
    <property type="match status" value="1"/>
</dbReference>
<dbReference type="InterPro" id="IPR000064">
    <property type="entry name" value="NLP_P60_dom"/>
</dbReference>
<feature type="transmembrane region" description="Helical" evidence="5">
    <location>
        <begin position="20"/>
        <end position="38"/>
    </location>
</feature>
<comment type="similarity">
    <text evidence="1">Belongs to the peptidase C40 family.</text>
</comment>
<dbReference type="Pfam" id="PF13702">
    <property type="entry name" value="Lysozyme_like"/>
    <property type="match status" value="1"/>
</dbReference>
<dbReference type="CDD" id="cd16891">
    <property type="entry name" value="CwlT-like"/>
    <property type="match status" value="1"/>
</dbReference>
<evidence type="ECO:0000256" key="1">
    <source>
        <dbReference type="ARBA" id="ARBA00007074"/>
    </source>
</evidence>
<organism evidence="7 8">
    <name type="scientific">Neobacillus pocheonensis</name>
    <dbReference type="NCBI Taxonomy" id="363869"/>
    <lineage>
        <taxon>Bacteria</taxon>
        <taxon>Bacillati</taxon>
        <taxon>Bacillota</taxon>
        <taxon>Bacilli</taxon>
        <taxon>Bacillales</taxon>
        <taxon>Bacillaceae</taxon>
        <taxon>Neobacillus</taxon>
    </lineage>
</organism>
<dbReference type="PANTHER" id="PTHR47053:SF5">
    <property type="entry name" value="BIFUNCTIONAL MURAMIDASE_DL-ENDOPEPTIDASE CWLT"/>
    <property type="match status" value="1"/>
</dbReference>
<comment type="caution">
    <text evidence="7">The sequence shown here is derived from an EMBL/GenBank/DDBJ whole genome shotgun (WGS) entry which is preliminary data.</text>
</comment>
<dbReference type="SUPFAM" id="SSF54001">
    <property type="entry name" value="Cysteine proteinases"/>
    <property type="match status" value="1"/>
</dbReference>
<evidence type="ECO:0000313" key="7">
    <source>
        <dbReference type="EMBL" id="MCM2534652.1"/>
    </source>
</evidence>
<name>A0ABT0WHU7_9BACI</name>
<keyword evidence="5" id="KW-0812">Transmembrane</keyword>
<dbReference type="InterPro" id="IPR023346">
    <property type="entry name" value="Lysozyme-like_dom_sf"/>
</dbReference>
<proteinExistence type="inferred from homology"/>
<sequence>MAVTVAVKGTVFIVRNWKGITVGVVFALIVMVGLLIGMTTSKQQPNENINSPFGAADVPPHIAQWKGLVSEYTTRYGIPEYTDFLLALMYQELGNSETLDIMQSSESAGLPPNSIQDPVMSVNLGVQHFKSVLEQGQKAGVDFATIIQSYNFGSGYINFIASNGGKHSVELAQKFSLSKTTVLGSSCSDWRAPYCYGDYTYAQKVMKNLIPLGISVGSGNVSPLGEQTFKAVISEAQKYIGWPYMWAGASPTTGFDCSGFTQWTFAKAGIKLPRTAQEQYDVSSKIPPEEAKQGDFVFYTGTYETDQYITHIGIYIGNGKMFDSDDSGIGIHDIHTPYWKSHLAGFGRVAH</sequence>
<evidence type="ECO:0000256" key="5">
    <source>
        <dbReference type="SAM" id="Phobius"/>
    </source>
</evidence>
<dbReference type="SUPFAM" id="SSF53955">
    <property type="entry name" value="Lysozyme-like"/>
    <property type="match status" value="1"/>
</dbReference>
<keyword evidence="5" id="KW-1133">Transmembrane helix</keyword>
<dbReference type="Proteomes" id="UP001523262">
    <property type="component" value="Unassembled WGS sequence"/>
</dbReference>
<keyword evidence="2" id="KW-0645">Protease</keyword>
<dbReference type="PROSITE" id="PS51935">
    <property type="entry name" value="NLPC_P60"/>
    <property type="match status" value="1"/>
</dbReference>
<dbReference type="InterPro" id="IPR051202">
    <property type="entry name" value="Peptidase_C40"/>
</dbReference>
<protein>
    <submittedName>
        <fullName evidence="7">Lysozyme family protein</fullName>
    </submittedName>
</protein>
<keyword evidence="3" id="KW-0378">Hydrolase</keyword>
<keyword evidence="5" id="KW-0472">Membrane</keyword>
<evidence type="ECO:0000313" key="8">
    <source>
        <dbReference type="Proteomes" id="UP001523262"/>
    </source>
</evidence>
<dbReference type="InterPro" id="IPR047194">
    <property type="entry name" value="CwlT-like_lysozyme"/>
</dbReference>
<evidence type="ECO:0000256" key="4">
    <source>
        <dbReference type="ARBA" id="ARBA00022807"/>
    </source>
</evidence>
<dbReference type="Pfam" id="PF00877">
    <property type="entry name" value="NLPC_P60"/>
    <property type="match status" value="1"/>
</dbReference>
<accession>A0ABT0WHU7</accession>
<reference evidence="7 8" key="1">
    <citation type="submission" date="2022-06" db="EMBL/GenBank/DDBJ databases">
        <authorList>
            <person name="Jeon C.O."/>
        </authorList>
    </citation>
    <scope>NUCLEOTIDE SEQUENCE [LARGE SCALE GENOMIC DNA]</scope>
    <source>
        <strain evidence="7 8">KCTC 13943</strain>
    </source>
</reference>
<dbReference type="Gene3D" id="3.90.1720.10">
    <property type="entry name" value="endopeptidase domain like (from Nostoc punctiforme)"/>
    <property type="match status" value="1"/>
</dbReference>
<evidence type="ECO:0000256" key="2">
    <source>
        <dbReference type="ARBA" id="ARBA00022670"/>
    </source>
</evidence>
<keyword evidence="4" id="KW-0788">Thiol protease</keyword>
<evidence type="ECO:0000256" key="3">
    <source>
        <dbReference type="ARBA" id="ARBA00022801"/>
    </source>
</evidence>
<dbReference type="EMBL" id="JAMQCR010000002">
    <property type="protein sequence ID" value="MCM2534652.1"/>
    <property type="molecule type" value="Genomic_DNA"/>
</dbReference>
<keyword evidence="8" id="KW-1185">Reference proteome</keyword>
<evidence type="ECO:0000259" key="6">
    <source>
        <dbReference type="PROSITE" id="PS51935"/>
    </source>
</evidence>
<gene>
    <name evidence="7" type="ORF">NDK43_22765</name>
</gene>
<dbReference type="Gene3D" id="1.10.530.10">
    <property type="match status" value="1"/>
</dbReference>
<feature type="domain" description="NlpC/P60" evidence="6">
    <location>
        <begin position="226"/>
        <end position="350"/>
    </location>
</feature>
<dbReference type="InterPro" id="IPR038765">
    <property type="entry name" value="Papain-like_cys_pep_sf"/>
</dbReference>